<dbReference type="InterPro" id="IPR000843">
    <property type="entry name" value="HTH_LacI"/>
</dbReference>
<dbReference type="Gene3D" id="1.10.260.40">
    <property type="entry name" value="lambda repressor-like DNA-binding domains"/>
    <property type="match status" value="1"/>
</dbReference>
<dbReference type="PROSITE" id="PS00356">
    <property type="entry name" value="HTH_LACI_1"/>
    <property type="match status" value="1"/>
</dbReference>
<evidence type="ECO:0000259" key="4">
    <source>
        <dbReference type="PROSITE" id="PS50932"/>
    </source>
</evidence>
<evidence type="ECO:0000313" key="6">
    <source>
        <dbReference type="Proteomes" id="UP001501004"/>
    </source>
</evidence>
<comment type="caution">
    <text evidence="5">The sequence shown here is derived from an EMBL/GenBank/DDBJ whole genome shotgun (WGS) entry which is preliminary data.</text>
</comment>
<dbReference type="PANTHER" id="PTHR30146:SF109">
    <property type="entry name" value="HTH-TYPE TRANSCRIPTIONAL REGULATOR GALS"/>
    <property type="match status" value="1"/>
</dbReference>
<organism evidence="5 6">
    <name type="scientific">Leifsonella bigeumensis</name>
    <dbReference type="NCBI Taxonomy" id="433643"/>
    <lineage>
        <taxon>Bacteria</taxon>
        <taxon>Bacillati</taxon>
        <taxon>Actinomycetota</taxon>
        <taxon>Actinomycetes</taxon>
        <taxon>Micrococcales</taxon>
        <taxon>Microbacteriaceae</taxon>
        <taxon>Leifsonella</taxon>
    </lineage>
</organism>
<dbReference type="Pfam" id="PF00356">
    <property type="entry name" value="LacI"/>
    <property type="match status" value="1"/>
</dbReference>
<evidence type="ECO:0000256" key="1">
    <source>
        <dbReference type="ARBA" id="ARBA00023015"/>
    </source>
</evidence>
<gene>
    <name evidence="5" type="ORF">GCM10022239_01380</name>
</gene>
<dbReference type="SUPFAM" id="SSF47413">
    <property type="entry name" value="lambda repressor-like DNA-binding domains"/>
    <property type="match status" value="1"/>
</dbReference>
<dbReference type="SMART" id="SM00354">
    <property type="entry name" value="HTH_LACI"/>
    <property type="match status" value="1"/>
</dbReference>
<dbReference type="PANTHER" id="PTHR30146">
    <property type="entry name" value="LACI-RELATED TRANSCRIPTIONAL REPRESSOR"/>
    <property type="match status" value="1"/>
</dbReference>
<evidence type="ECO:0000256" key="3">
    <source>
        <dbReference type="ARBA" id="ARBA00023163"/>
    </source>
</evidence>
<sequence>MRQLPTVEDVARIAGVSRQTVSNVLNSPAIVKPETMTRVKAAIEQLGYRPHASARRLRTRKSSTIGVRLDPMSNGISGSLLDRFLHALTERAAERGLRILLFTARTPEHEIEEFRRLRDGSDVDAFVLTSTFRQDPRTAWLLENDVPFVTFGRPSGDDDLGEPIHPWVDVDGFSGSNQATNHAIDGGATRVGYLGFDDGTTTALERRAGWASASAERLGLAGRDLAILALATEDGVPQGNAAATTLLASPAPPDAIVCASDSLALGAMMAAAGLGRNALPVIGYDNTPVAAAVGLSSIDQPLDLVAQSALELLFGETGSTVAAHVHSAADPIHRLLTPTLVARRSTELASVENSGFPLAGNHHER</sequence>
<keyword evidence="1" id="KW-0805">Transcription regulation</keyword>
<dbReference type="Proteomes" id="UP001501004">
    <property type="component" value="Unassembled WGS sequence"/>
</dbReference>
<dbReference type="PRINTS" id="PR00036">
    <property type="entry name" value="HTHLACI"/>
</dbReference>
<evidence type="ECO:0000256" key="2">
    <source>
        <dbReference type="ARBA" id="ARBA00023125"/>
    </source>
</evidence>
<keyword evidence="2 5" id="KW-0238">DNA-binding</keyword>
<evidence type="ECO:0000313" key="5">
    <source>
        <dbReference type="EMBL" id="GAA3728324.1"/>
    </source>
</evidence>
<dbReference type="InterPro" id="IPR046335">
    <property type="entry name" value="LacI/GalR-like_sensor"/>
</dbReference>
<dbReference type="EMBL" id="BAABAE010000001">
    <property type="protein sequence ID" value="GAA3728324.1"/>
    <property type="molecule type" value="Genomic_DNA"/>
</dbReference>
<dbReference type="InterPro" id="IPR028082">
    <property type="entry name" value="Peripla_BP_I"/>
</dbReference>
<dbReference type="PROSITE" id="PS50932">
    <property type="entry name" value="HTH_LACI_2"/>
    <property type="match status" value="1"/>
</dbReference>
<name>A0ABP7F4S3_9MICO</name>
<dbReference type="InterPro" id="IPR010982">
    <property type="entry name" value="Lambda_DNA-bd_dom_sf"/>
</dbReference>
<dbReference type="GO" id="GO:0003677">
    <property type="term" value="F:DNA binding"/>
    <property type="evidence" value="ECO:0007669"/>
    <property type="project" value="UniProtKB-KW"/>
</dbReference>
<keyword evidence="6" id="KW-1185">Reference proteome</keyword>
<reference evidence="6" key="1">
    <citation type="journal article" date="2019" name="Int. J. Syst. Evol. Microbiol.">
        <title>The Global Catalogue of Microorganisms (GCM) 10K type strain sequencing project: providing services to taxonomists for standard genome sequencing and annotation.</title>
        <authorList>
            <consortium name="The Broad Institute Genomics Platform"/>
            <consortium name="The Broad Institute Genome Sequencing Center for Infectious Disease"/>
            <person name="Wu L."/>
            <person name="Ma J."/>
        </authorList>
    </citation>
    <scope>NUCLEOTIDE SEQUENCE [LARGE SCALE GENOMIC DNA]</scope>
    <source>
        <strain evidence="6">JCM 16949</strain>
    </source>
</reference>
<keyword evidence="3" id="KW-0804">Transcription</keyword>
<dbReference type="RefSeq" id="WP_344752711.1">
    <property type="nucleotide sequence ID" value="NZ_BAABAE010000001.1"/>
</dbReference>
<protein>
    <submittedName>
        <fullName evidence="5">LacI family DNA-binding transcriptional regulator</fullName>
    </submittedName>
</protein>
<accession>A0ABP7F4S3</accession>
<dbReference type="Pfam" id="PF13377">
    <property type="entry name" value="Peripla_BP_3"/>
    <property type="match status" value="1"/>
</dbReference>
<dbReference type="SUPFAM" id="SSF53822">
    <property type="entry name" value="Periplasmic binding protein-like I"/>
    <property type="match status" value="1"/>
</dbReference>
<feature type="domain" description="HTH lacI-type" evidence="4">
    <location>
        <begin position="5"/>
        <end position="59"/>
    </location>
</feature>
<proteinExistence type="predicted"/>
<dbReference type="Gene3D" id="3.40.50.2300">
    <property type="match status" value="2"/>
</dbReference>
<dbReference type="CDD" id="cd01392">
    <property type="entry name" value="HTH_LacI"/>
    <property type="match status" value="1"/>
</dbReference>